<name>A0ABX1VFW0_9PLAN</name>
<protein>
    <submittedName>
        <fullName evidence="1">Uncharacterized protein</fullName>
    </submittedName>
</protein>
<proteinExistence type="predicted"/>
<reference evidence="1 2" key="1">
    <citation type="journal article" date="2020" name="Syst. Appl. Microbiol.">
        <title>Alienimonas chondri sp. nov., a novel planctomycete isolated from the biofilm of the red alga Chondrus crispus.</title>
        <authorList>
            <person name="Vitorino I."/>
            <person name="Albuquerque L."/>
            <person name="Wiegand S."/>
            <person name="Kallscheuer N."/>
            <person name="da Costa M.S."/>
            <person name="Lobo-da-Cunha A."/>
            <person name="Jogler C."/>
            <person name="Lage O.M."/>
        </authorList>
    </citation>
    <scope>NUCLEOTIDE SEQUENCE [LARGE SCALE GENOMIC DNA]</scope>
    <source>
        <strain evidence="1 2">LzC2</strain>
    </source>
</reference>
<comment type="caution">
    <text evidence="1">The sequence shown here is derived from an EMBL/GenBank/DDBJ whole genome shotgun (WGS) entry which is preliminary data.</text>
</comment>
<keyword evidence="2" id="KW-1185">Reference proteome</keyword>
<dbReference type="EMBL" id="WTPX01000114">
    <property type="protein sequence ID" value="NNJ27009.1"/>
    <property type="molecule type" value="Genomic_DNA"/>
</dbReference>
<dbReference type="Proteomes" id="UP000609651">
    <property type="component" value="Unassembled WGS sequence"/>
</dbReference>
<evidence type="ECO:0000313" key="1">
    <source>
        <dbReference type="EMBL" id="NNJ27009.1"/>
    </source>
</evidence>
<evidence type="ECO:0000313" key="2">
    <source>
        <dbReference type="Proteomes" id="UP000609651"/>
    </source>
</evidence>
<gene>
    <name evidence="1" type="ORF">LzC2_31060</name>
</gene>
<sequence>MPAPTAADLDPILPEPLRVEAAAWAAAADAPVPEGPDSTAFSFQPDPAWETAEEAFIETFSEAYPDLELEGRGDIVRLLPAFGSFDSGDPHPGGRGHARLCWLCVNAIRTVLHCWDGIAENPEARDHLSALADVLRGDWFLNGEGDEPDWAPLTEAAVAIRDGVKVNDCDACRVEPVASAVAHAARFARDGDSTDAAACLADVGVSADEGCWWHDPANPESAPEAFAPWFARHVLPAAWRCEELPPTEPGEPVWRVVA</sequence>
<accession>A0ABX1VFW0</accession>
<dbReference type="RefSeq" id="WP_171188600.1">
    <property type="nucleotide sequence ID" value="NZ_WTPX01000114.1"/>
</dbReference>
<organism evidence="1 2">
    <name type="scientific">Alienimonas chondri</name>
    <dbReference type="NCBI Taxonomy" id="2681879"/>
    <lineage>
        <taxon>Bacteria</taxon>
        <taxon>Pseudomonadati</taxon>
        <taxon>Planctomycetota</taxon>
        <taxon>Planctomycetia</taxon>
        <taxon>Planctomycetales</taxon>
        <taxon>Planctomycetaceae</taxon>
        <taxon>Alienimonas</taxon>
    </lineage>
</organism>